<feature type="domain" description="Carrier" evidence="4">
    <location>
        <begin position="7"/>
        <end position="82"/>
    </location>
</feature>
<comment type="caution">
    <text evidence="5">The sequence shown here is derived from an EMBL/GenBank/DDBJ whole genome shotgun (WGS) entry which is preliminary data.</text>
</comment>
<dbReference type="Gene3D" id="3.30.559.10">
    <property type="entry name" value="Chloramphenicol acetyltransferase-like domain"/>
    <property type="match status" value="1"/>
</dbReference>
<evidence type="ECO:0000259" key="4">
    <source>
        <dbReference type="PROSITE" id="PS50075"/>
    </source>
</evidence>
<dbReference type="InterPro" id="IPR023213">
    <property type="entry name" value="CAT-like_dom_sf"/>
</dbReference>
<dbReference type="Pfam" id="PF00668">
    <property type="entry name" value="Condensation"/>
    <property type="match status" value="1"/>
</dbReference>
<dbReference type="PANTHER" id="PTHR45527:SF1">
    <property type="entry name" value="FATTY ACID SYNTHASE"/>
    <property type="match status" value="1"/>
</dbReference>
<dbReference type="SUPFAM" id="SSF47336">
    <property type="entry name" value="ACP-like"/>
    <property type="match status" value="1"/>
</dbReference>
<protein>
    <recommendedName>
        <fullName evidence="4">Carrier domain-containing protein</fullName>
    </recommendedName>
</protein>
<keyword evidence="2" id="KW-0596">Phosphopantetheine</keyword>
<evidence type="ECO:0000313" key="6">
    <source>
        <dbReference type="Proteomes" id="UP000638560"/>
    </source>
</evidence>
<dbReference type="RefSeq" id="WP_196199055.1">
    <property type="nucleotide sequence ID" value="NZ_JADPUN010000001.1"/>
</dbReference>
<dbReference type="EMBL" id="JADPUN010000001">
    <property type="protein sequence ID" value="MBF9127385.1"/>
    <property type="molecule type" value="Genomic_DNA"/>
</dbReference>
<feature type="non-terminal residue" evidence="5">
    <location>
        <position position="180"/>
    </location>
</feature>
<proteinExistence type="predicted"/>
<evidence type="ECO:0000313" key="5">
    <source>
        <dbReference type="EMBL" id="MBF9127385.1"/>
    </source>
</evidence>
<keyword evidence="3" id="KW-0597">Phosphoprotein</keyword>
<dbReference type="Proteomes" id="UP000638560">
    <property type="component" value="Unassembled WGS sequence"/>
</dbReference>
<feature type="non-terminal residue" evidence="5">
    <location>
        <position position="1"/>
    </location>
</feature>
<accession>A0ABS0GMG2</accession>
<dbReference type="SMART" id="SM00823">
    <property type="entry name" value="PKS_PP"/>
    <property type="match status" value="1"/>
</dbReference>
<organism evidence="5 6">
    <name type="scientific">Plantactinospora alkalitolerans</name>
    <dbReference type="NCBI Taxonomy" id="2789879"/>
    <lineage>
        <taxon>Bacteria</taxon>
        <taxon>Bacillati</taxon>
        <taxon>Actinomycetota</taxon>
        <taxon>Actinomycetes</taxon>
        <taxon>Micromonosporales</taxon>
        <taxon>Micromonosporaceae</taxon>
        <taxon>Plantactinospora</taxon>
    </lineage>
</organism>
<evidence type="ECO:0000256" key="2">
    <source>
        <dbReference type="ARBA" id="ARBA00022450"/>
    </source>
</evidence>
<keyword evidence="6" id="KW-1185">Reference proteome</keyword>
<reference evidence="5 6" key="1">
    <citation type="submission" date="2020-11" db="EMBL/GenBank/DDBJ databases">
        <title>A novel isolate from a Black sea contaminated sediment with potential to produce alkanes: Plantactinospora alkalitolerans sp. nov.</title>
        <authorList>
            <person name="Carro L."/>
            <person name="Veyisoglu A."/>
            <person name="Guven K."/>
            <person name="Schumann P."/>
            <person name="Klenk H.-P."/>
            <person name="Sahin N."/>
        </authorList>
    </citation>
    <scope>NUCLEOTIDE SEQUENCE [LARGE SCALE GENOMIC DNA]</scope>
    <source>
        <strain evidence="5 6">S1510</strain>
    </source>
</reference>
<sequence length="180" mass="19446">TAGAGRPPASVQEELLCTAFADVLGIDTVGVDDSFFELGGHSLLAVRLISRLRVVLGVEVPLRALFEAPTVAQLAGRLTDAQDSRLALRAGERPERVPLSFAQRRLWFLEQLEGPSPTYNLSSAVRLSADMDVVALGAALRDVIGRHESLRTVFAVADGEPYQRILSVDELAWELEVVGV</sequence>
<dbReference type="SUPFAM" id="SSF52777">
    <property type="entry name" value="CoA-dependent acyltransferases"/>
    <property type="match status" value="1"/>
</dbReference>
<name>A0ABS0GMG2_9ACTN</name>
<dbReference type="Gene3D" id="1.10.1200.10">
    <property type="entry name" value="ACP-like"/>
    <property type="match status" value="1"/>
</dbReference>
<dbReference type="Pfam" id="PF00550">
    <property type="entry name" value="PP-binding"/>
    <property type="match status" value="1"/>
</dbReference>
<dbReference type="InterPro" id="IPR001242">
    <property type="entry name" value="Condensation_dom"/>
</dbReference>
<dbReference type="InterPro" id="IPR006162">
    <property type="entry name" value="Ppantetheine_attach_site"/>
</dbReference>
<dbReference type="InterPro" id="IPR020806">
    <property type="entry name" value="PKS_PP-bd"/>
</dbReference>
<gene>
    <name evidence="5" type="ORF">I0C86_00005</name>
</gene>
<dbReference type="InterPro" id="IPR009081">
    <property type="entry name" value="PP-bd_ACP"/>
</dbReference>
<dbReference type="PROSITE" id="PS50075">
    <property type="entry name" value="CARRIER"/>
    <property type="match status" value="1"/>
</dbReference>
<evidence type="ECO:0000256" key="1">
    <source>
        <dbReference type="ARBA" id="ARBA00001957"/>
    </source>
</evidence>
<dbReference type="InterPro" id="IPR036736">
    <property type="entry name" value="ACP-like_sf"/>
</dbReference>
<evidence type="ECO:0000256" key="3">
    <source>
        <dbReference type="ARBA" id="ARBA00022553"/>
    </source>
</evidence>
<comment type="cofactor">
    <cofactor evidence="1">
        <name>pantetheine 4'-phosphate</name>
        <dbReference type="ChEBI" id="CHEBI:47942"/>
    </cofactor>
</comment>
<dbReference type="PANTHER" id="PTHR45527">
    <property type="entry name" value="NONRIBOSOMAL PEPTIDE SYNTHETASE"/>
    <property type="match status" value="1"/>
</dbReference>
<dbReference type="PROSITE" id="PS00012">
    <property type="entry name" value="PHOSPHOPANTETHEINE"/>
    <property type="match status" value="1"/>
</dbReference>